<dbReference type="EMBL" id="MK072302">
    <property type="protein sequence ID" value="AYV81775.1"/>
    <property type="molecule type" value="Genomic_DNA"/>
</dbReference>
<proteinExistence type="predicted"/>
<accession>A0A3G5A3G8</accession>
<reference evidence="1" key="1">
    <citation type="submission" date="2018-10" db="EMBL/GenBank/DDBJ databases">
        <title>Hidden diversity of soil giant viruses.</title>
        <authorList>
            <person name="Schulz F."/>
            <person name="Alteio L."/>
            <person name="Goudeau D."/>
            <person name="Ryan E.M."/>
            <person name="Malmstrom R.R."/>
            <person name="Blanchard J."/>
            <person name="Woyke T."/>
        </authorList>
    </citation>
    <scope>NUCLEOTIDE SEQUENCE</scope>
    <source>
        <strain evidence="1">HAV1</strain>
    </source>
</reference>
<gene>
    <name evidence="1" type="ORF">Harvfovirus60_8</name>
</gene>
<protein>
    <submittedName>
        <fullName evidence="1">Uncharacterized protein</fullName>
    </submittedName>
</protein>
<evidence type="ECO:0000313" key="1">
    <source>
        <dbReference type="EMBL" id="AYV81775.1"/>
    </source>
</evidence>
<name>A0A3G5A3G8_9VIRU</name>
<organism evidence="1">
    <name type="scientific">Harvfovirus sp</name>
    <dbReference type="NCBI Taxonomy" id="2487768"/>
    <lineage>
        <taxon>Viruses</taxon>
        <taxon>Varidnaviria</taxon>
        <taxon>Bamfordvirae</taxon>
        <taxon>Nucleocytoviricota</taxon>
        <taxon>Megaviricetes</taxon>
        <taxon>Imitervirales</taxon>
        <taxon>Mimiviridae</taxon>
        <taxon>Klosneuvirinae</taxon>
    </lineage>
</organism>
<sequence length="279" mass="31463">MGAFGSCKRPVEVIRPKWVRSRGGFGSSVDMIRPKWVRSLAAMYVSWDIVKCAIIYRGVYSGVLHDTLTKYGLAIDEIMINFRIDELIKKIRRDGSTSKEDDIYSKVLCACSSPADISDPDFFRSDDVSRPALAWKDGISRSDEILHEIDLAPLDVVSFDENKLPCLLDIDSCINLLDAIAPLVRGFFLYGVGETLVNYGDVDLINRWYEIVKANGPVYLTNLLIRKADLAEIQINIPKALIEMIVSYGKWELRPRSEVMTWLLHLQLANGPKATFSAR</sequence>